<sequence length="254" mass="28558">MGTIISRSGPVVVDIVKDALSKLNAGLDSLVKSEVLRNGTLVKLNPTDKIAPNVVRLRKLRQLQKSVNEVGEGNIDVGGSHFDENRAVENRTSGRESRKRLATEQRNLKKDNIVFYKPNVQPKADFVWSKKTEKFNYFLMTTNSNFLPVLDGVYTFVFQSGIPNFIDYAKAMVAHRVKDTYGQFNGRLGKFNRICERKAHYYGFVDTSLFLPKELKSSASDRPELGNPMLLPDELEAEVLCKAVDNIKDLVEGS</sequence>
<dbReference type="EMBL" id="CAJFCW020000001">
    <property type="protein sequence ID" value="CAG9076884.1"/>
    <property type="molecule type" value="Genomic_DNA"/>
</dbReference>
<name>A0A811JPQ2_9BILA</name>
<reference evidence="1" key="1">
    <citation type="submission" date="2020-09" db="EMBL/GenBank/DDBJ databases">
        <authorList>
            <person name="Kikuchi T."/>
        </authorList>
    </citation>
    <scope>NUCLEOTIDE SEQUENCE</scope>
    <source>
        <strain evidence="1">SH1</strain>
    </source>
</reference>
<evidence type="ECO:0000313" key="2">
    <source>
        <dbReference type="Proteomes" id="UP000614601"/>
    </source>
</evidence>
<accession>A0A811JPQ2</accession>
<dbReference type="AlphaFoldDB" id="A0A811JPQ2"/>
<dbReference type="EMBL" id="CAJFDH010000001">
    <property type="protein sequence ID" value="CAD5205346.1"/>
    <property type="molecule type" value="Genomic_DNA"/>
</dbReference>
<protein>
    <submittedName>
        <fullName evidence="1">Uncharacterized protein</fullName>
    </submittedName>
</protein>
<dbReference type="Proteomes" id="UP000614601">
    <property type="component" value="Unassembled WGS sequence"/>
</dbReference>
<proteinExistence type="predicted"/>
<evidence type="ECO:0000313" key="1">
    <source>
        <dbReference type="EMBL" id="CAD5205346.1"/>
    </source>
</evidence>
<organism evidence="1 2">
    <name type="scientific">Bursaphelenchus okinawaensis</name>
    <dbReference type="NCBI Taxonomy" id="465554"/>
    <lineage>
        <taxon>Eukaryota</taxon>
        <taxon>Metazoa</taxon>
        <taxon>Ecdysozoa</taxon>
        <taxon>Nematoda</taxon>
        <taxon>Chromadorea</taxon>
        <taxon>Rhabditida</taxon>
        <taxon>Tylenchina</taxon>
        <taxon>Tylenchomorpha</taxon>
        <taxon>Aphelenchoidea</taxon>
        <taxon>Aphelenchoididae</taxon>
        <taxon>Bursaphelenchus</taxon>
    </lineage>
</organism>
<gene>
    <name evidence="1" type="ORF">BOKJ2_LOCUS30</name>
</gene>
<comment type="caution">
    <text evidence="1">The sequence shown here is derived from an EMBL/GenBank/DDBJ whole genome shotgun (WGS) entry which is preliminary data.</text>
</comment>
<keyword evidence="2" id="KW-1185">Reference proteome</keyword>
<dbReference type="Proteomes" id="UP000783686">
    <property type="component" value="Unassembled WGS sequence"/>
</dbReference>